<evidence type="ECO:0000313" key="6">
    <source>
        <dbReference type="Proteomes" id="UP000516437"/>
    </source>
</evidence>
<dbReference type="Pfam" id="PF00501">
    <property type="entry name" value="AMP-binding"/>
    <property type="match status" value="2"/>
</dbReference>
<feature type="domain" description="Serine-threonine/tyrosine-protein kinase catalytic" evidence="4">
    <location>
        <begin position="727"/>
        <end position="758"/>
    </location>
</feature>
<gene>
    <name evidence="5" type="ORF">CJ030_MR8G000771</name>
</gene>
<feature type="compositionally biased region" description="Basic residues" evidence="1">
    <location>
        <begin position="574"/>
        <end position="584"/>
    </location>
</feature>
<dbReference type="PANTHER" id="PTHR43272">
    <property type="entry name" value="LONG-CHAIN-FATTY-ACID--COA LIGASE"/>
    <property type="match status" value="1"/>
</dbReference>
<name>A0A6A1UUL3_9ROSI</name>
<evidence type="ECO:0000256" key="1">
    <source>
        <dbReference type="SAM" id="MobiDB-lite"/>
    </source>
</evidence>
<feature type="domain" description="AMP-dependent synthetase/ligase" evidence="2">
    <location>
        <begin position="139"/>
        <end position="215"/>
    </location>
</feature>
<reference evidence="5 6" key="1">
    <citation type="journal article" date="2019" name="Plant Biotechnol. J.">
        <title>The red bayberry genome and genetic basis of sex determination.</title>
        <authorList>
            <person name="Jia H.M."/>
            <person name="Jia H.J."/>
            <person name="Cai Q.L."/>
            <person name="Wang Y."/>
            <person name="Zhao H.B."/>
            <person name="Yang W.F."/>
            <person name="Wang G.Y."/>
            <person name="Li Y.H."/>
            <person name="Zhan D.L."/>
            <person name="Shen Y.T."/>
            <person name="Niu Q.F."/>
            <person name="Chang L."/>
            <person name="Qiu J."/>
            <person name="Zhao L."/>
            <person name="Xie H.B."/>
            <person name="Fu W.Y."/>
            <person name="Jin J."/>
            <person name="Li X.W."/>
            <person name="Jiao Y."/>
            <person name="Zhou C.C."/>
            <person name="Tu T."/>
            <person name="Chai C.Y."/>
            <person name="Gao J.L."/>
            <person name="Fan L.J."/>
            <person name="van de Weg E."/>
            <person name="Wang J.Y."/>
            <person name="Gao Z.S."/>
        </authorList>
    </citation>
    <scope>NUCLEOTIDE SEQUENCE [LARGE SCALE GENOMIC DNA]</scope>
    <source>
        <tissue evidence="5">Leaves</tissue>
    </source>
</reference>
<dbReference type="AlphaFoldDB" id="A0A6A1UUL3"/>
<dbReference type="Gene3D" id="3.40.50.12780">
    <property type="entry name" value="N-terminal domain of ligase-like"/>
    <property type="match status" value="2"/>
</dbReference>
<dbReference type="EMBL" id="RXIC02000026">
    <property type="protein sequence ID" value="KAB1204085.1"/>
    <property type="molecule type" value="Genomic_DNA"/>
</dbReference>
<dbReference type="SUPFAM" id="SSF56801">
    <property type="entry name" value="Acetyl-CoA synthetase-like"/>
    <property type="match status" value="1"/>
</dbReference>
<dbReference type="OrthoDB" id="1700726at2759"/>
<evidence type="ECO:0000259" key="2">
    <source>
        <dbReference type="Pfam" id="PF00501"/>
    </source>
</evidence>
<feature type="domain" description="Glycosyl transferase family 28 C-terminal" evidence="3">
    <location>
        <begin position="12"/>
        <end position="121"/>
    </location>
</feature>
<dbReference type="SUPFAM" id="SSF56112">
    <property type="entry name" value="Protein kinase-like (PK-like)"/>
    <property type="match status" value="1"/>
</dbReference>
<dbReference type="Gene3D" id="3.40.50.2000">
    <property type="entry name" value="Glycogen Phosphorylase B"/>
    <property type="match status" value="1"/>
</dbReference>
<protein>
    <submittedName>
        <fullName evidence="5">Long chain acyl-CoA synthetase 6, peroxisomal</fullName>
    </submittedName>
</protein>
<evidence type="ECO:0000313" key="5">
    <source>
        <dbReference type="EMBL" id="KAB1204085.1"/>
    </source>
</evidence>
<proteinExistence type="predicted"/>
<dbReference type="GO" id="GO:0016020">
    <property type="term" value="C:membrane"/>
    <property type="evidence" value="ECO:0007669"/>
    <property type="project" value="TreeGrafter"/>
</dbReference>
<dbReference type="InterPro" id="IPR000873">
    <property type="entry name" value="AMP-dep_synth/lig_dom"/>
</dbReference>
<dbReference type="Proteomes" id="UP000516437">
    <property type="component" value="Chromosome 8"/>
</dbReference>
<dbReference type="SUPFAM" id="SSF53756">
    <property type="entry name" value="UDP-Glycosyltransferase/glycogen phosphorylase"/>
    <property type="match status" value="1"/>
</dbReference>
<evidence type="ECO:0000259" key="4">
    <source>
        <dbReference type="Pfam" id="PF07714"/>
    </source>
</evidence>
<dbReference type="InterPro" id="IPR042099">
    <property type="entry name" value="ANL_N_sf"/>
</dbReference>
<dbReference type="GO" id="GO:0004672">
    <property type="term" value="F:protein kinase activity"/>
    <property type="evidence" value="ECO:0007669"/>
    <property type="project" value="InterPro"/>
</dbReference>
<evidence type="ECO:0000259" key="3">
    <source>
        <dbReference type="Pfam" id="PF04101"/>
    </source>
</evidence>
<dbReference type="GO" id="GO:0004467">
    <property type="term" value="F:long-chain fatty acid-CoA ligase activity"/>
    <property type="evidence" value="ECO:0007669"/>
    <property type="project" value="TreeGrafter"/>
</dbReference>
<dbReference type="Pfam" id="PF07714">
    <property type="entry name" value="PK_Tyr_Ser-Thr"/>
    <property type="match status" value="1"/>
</dbReference>
<feature type="domain" description="AMP-dependent synthetase/ligase" evidence="2">
    <location>
        <begin position="268"/>
        <end position="462"/>
    </location>
</feature>
<dbReference type="InterPro" id="IPR011009">
    <property type="entry name" value="Kinase-like_dom_sf"/>
</dbReference>
<dbReference type="GO" id="GO:0005783">
    <property type="term" value="C:endoplasmic reticulum"/>
    <property type="evidence" value="ECO:0007669"/>
    <property type="project" value="TreeGrafter"/>
</dbReference>
<accession>A0A6A1UUL3</accession>
<organism evidence="5 6">
    <name type="scientific">Morella rubra</name>
    <name type="common">Chinese bayberry</name>
    <dbReference type="NCBI Taxonomy" id="262757"/>
    <lineage>
        <taxon>Eukaryota</taxon>
        <taxon>Viridiplantae</taxon>
        <taxon>Streptophyta</taxon>
        <taxon>Embryophyta</taxon>
        <taxon>Tracheophyta</taxon>
        <taxon>Spermatophyta</taxon>
        <taxon>Magnoliopsida</taxon>
        <taxon>eudicotyledons</taxon>
        <taxon>Gunneridae</taxon>
        <taxon>Pentapetalae</taxon>
        <taxon>rosids</taxon>
        <taxon>fabids</taxon>
        <taxon>Fagales</taxon>
        <taxon>Myricaceae</taxon>
        <taxon>Morella</taxon>
    </lineage>
</organism>
<feature type="region of interest" description="Disordered" evidence="1">
    <location>
        <begin position="560"/>
        <end position="613"/>
    </location>
</feature>
<dbReference type="Gene3D" id="1.10.510.10">
    <property type="entry name" value="Transferase(Phosphotransferase) domain 1"/>
    <property type="match status" value="1"/>
</dbReference>
<dbReference type="GO" id="GO:0016758">
    <property type="term" value="F:hexosyltransferase activity"/>
    <property type="evidence" value="ECO:0007669"/>
    <property type="project" value="InterPro"/>
</dbReference>
<dbReference type="InterPro" id="IPR001245">
    <property type="entry name" value="Ser-Thr/Tyr_kinase_cat_dom"/>
</dbReference>
<dbReference type="InterPro" id="IPR007235">
    <property type="entry name" value="Glyco_trans_28_C"/>
</dbReference>
<dbReference type="PANTHER" id="PTHR43272:SF90">
    <property type="entry name" value="LONG CHAIN ACYL-COA SYNTHETASE 7, PEROXISOMAL"/>
    <property type="match status" value="1"/>
</dbReference>
<dbReference type="Pfam" id="PF04101">
    <property type="entry name" value="Glyco_tran_28_C"/>
    <property type="match status" value="1"/>
</dbReference>
<comment type="caution">
    <text evidence="5">The sequence shown here is derived from an EMBL/GenBank/DDBJ whole genome shotgun (WGS) entry which is preliminary data.</text>
</comment>
<sequence length="872" mass="96247">MGDTEDVNRKKTVFVTVGTTCFDALVRAMDTREVKDGLLKRGYTHLIIQMGRGSYTPTKSEGEDGSLAVDFFTFSSSIADHLRSASLVISHAGSGSIFETLRLGKPLIVVVNEDLMDNHQRLGSINEKKSGLAADGNFLVKKFPPGDCVGLYFINRPEWLIMDHTCSAYSFISVPLYDTLGPDAVQYVVNHAALQAIFCSHNTEQLGGIDEYLPSLPSASGVKLISYLELISQGVVLTHKPNFKFCWFLSFTCHIFLWHTSVNRQTKLVSVYCGIAIGFYQGDKMKLMDDAASLRPTIFCSVPRLYNQIYAGIANAVTVPGMLRDRLFRAAYNSKKQAIISGWNPSPMWDRLVFNKIKDKLGGRVRLMASGASPLSPDVMDVTTKKGCFGCHVIEGYGMTETSSVISIMDEGDTLSGHVGSPNPACEIKLVDVPEMNYNSEDQPHPRGEICVRGPIVFQGYYRDEVQTREVLDDDGWLRTGDIGLWLPGGRLKIVDRENKIFKLAQGEYIAPEKIENVYAKCKFVSQCLIYGDSLNSSLVAVVVVDPNVMKDWASSEDIKDAVEHQSPLDKESKKRRQKEKKNKSQPQKGYGGDEDERGAGAPPSTPGSTGKRGFRQYESLAQLLNDPRVRAAVLTEVDNVGREAQSLISNLVLMTLPLRGFGFAKAVTLVLEPFSLENYLLTPTFKANPRYLSAVLWISPPMLTTMTYMTKSYIYRVNVTIPEWGQIGYMAPEYAMDGSLSEKADVFSYGVLVLEITWLLYQGGRELDLVDPSLTEFNENEAMCIGLGLLCCQQSVLDRPAMNSVHLMLSSDSFPFARMPRPGEPRMQGLGGRWTTTSTTAFSNSNATSSPNNVTRVSTGGSSVAGVCVRK</sequence>
<keyword evidence="6" id="KW-1185">Reference proteome</keyword>
<feature type="compositionally biased region" description="Basic and acidic residues" evidence="1">
    <location>
        <begin position="560"/>
        <end position="573"/>
    </location>
</feature>